<dbReference type="Pfam" id="PF00155">
    <property type="entry name" value="Aminotran_1_2"/>
    <property type="match status" value="1"/>
</dbReference>
<keyword evidence="5" id="KW-1185">Reference proteome</keyword>
<dbReference type="Proteomes" id="UP000184092">
    <property type="component" value="Unassembled WGS sequence"/>
</dbReference>
<comment type="cofactor">
    <cofactor evidence="1">
        <name>pyridoxal 5'-phosphate</name>
        <dbReference type="ChEBI" id="CHEBI:597326"/>
    </cofactor>
</comment>
<proteinExistence type="predicted"/>
<name>A0A1M7J5S6_9FLAO</name>
<gene>
    <name evidence="4" type="ORF">SAMN05216269_104326</name>
</gene>
<accession>A0A1M7J5S6</accession>
<feature type="domain" description="Aminotransferase class I/classII large" evidence="3">
    <location>
        <begin position="155"/>
        <end position="336"/>
    </location>
</feature>
<protein>
    <submittedName>
        <fullName evidence="4">7-keto-8-aminopelargonate synthetase</fullName>
    </submittedName>
</protein>
<evidence type="ECO:0000313" key="5">
    <source>
        <dbReference type="Proteomes" id="UP000184092"/>
    </source>
</evidence>
<dbReference type="SUPFAM" id="SSF53383">
    <property type="entry name" value="PLP-dependent transferases"/>
    <property type="match status" value="1"/>
</dbReference>
<dbReference type="InterPro" id="IPR015421">
    <property type="entry name" value="PyrdxlP-dep_Trfase_major"/>
</dbReference>
<reference evidence="5" key="1">
    <citation type="submission" date="2016-11" db="EMBL/GenBank/DDBJ databases">
        <authorList>
            <person name="Varghese N."/>
            <person name="Submissions S."/>
        </authorList>
    </citation>
    <scope>NUCLEOTIDE SEQUENCE [LARGE SCALE GENOMIC DNA]</scope>
    <source>
        <strain evidence="5">CGMCC 1.2749</strain>
    </source>
</reference>
<dbReference type="Gene3D" id="3.90.1150.10">
    <property type="entry name" value="Aspartate Aminotransferase, domain 1"/>
    <property type="match status" value="1"/>
</dbReference>
<sequence length="343" mass="38173">MKVNQFPDRIIEIEKEEYLYFGGTAYLGLPTHPEFQKLLIKNILQWGTAYGSSRSANIQLSAYENGERFLAQFIKAEAALTVSSGMLAGKLVIEALTPDTNCFFHFPNTHTAIKAPNSLPFFIGEKLNPRLLDTATEKITVLADSVPSFHVKPTDLTILNSIPSNKEITLVVDESHSLGILGMNGCGIFSTINLPNIKRKIMVSSLGKAFGLTGGVIASDSEFINQMRNHDTFVSSAGMNAAFVQTMADATTIYQQQHQKLKDNLNYMDAHLIKNEAIHFDSNYPLIYPEIEGLDDIFVANKIIVTNFKYPTDANNLNRIVITANHTKKDLDTMIHILNQNQF</sequence>
<dbReference type="InterPro" id="IPR015422">
    <property type="entry name" value="PyrdxlP-dep_Trfase_small"/>
</dbReference>
<dbReference type="InterPro" id="IPR050087">
    <property type="entry name" value="AON_synthase_class-II"/>
</dbReference>
<dbReference type="Gene3D" id="3.40.640.10">
    <property type="entry name" value="Type I PLP-dependent aspartate aminotransferase-like (Major domain)"/>
    <property type="match status" value="1"/>
</dbReference>
<dbReference type="PANTHER" id="PTHR13693">
    <property type="entry name" value="CLASS II AMINOTRANSFERASE/8-AMINO-7-OXONONANOATE SYNTHASE"/>
    <property type="match status" value="1"/>
</dbReference>
<dbReference type="InterPro" id="IPR015424">
    <property type="entry name" value="PyrdxlP-dep_Trfase"/>
</dbReference>
<dbReference type="AlphaFoldDB" id="A0A1M7J5S6"/>
<evidence type="ECO:0000259" key="3">
    <source>
        <dbReference type="Pfam" id="PF00155"/>
    </source>
</evidence>
<organism evidence="4 5">
    <name type="scientific">Flavobacterium xinjiangense</name>
    <dbReference type="NCBI Taxonomy" id="178356"/>
    <lineage>
        <taxon>Bacteria</taxon>
        <taxon>Pseudomonadati</taxon>
        <taxon>Bacteroidota</taxon>
        <taxon>Flavobacteriia</taxon>
        <taxon>Flavobacteriales</taxon>
        <taxon>Flavobacteriaceae</taxon>
        <taxon>Flavobacterium</taxon>
    </lineage>
</organism>
<dbReference type="STRING" id="178356.SAMN05216269_104326"/>
<dbReference type="GO" id="GO:0030170">
    <property type="term" value="F:pyridoxal phosphate binding"/>
    <property type="evidence" value="ECO:0007669"/>
    <property type="project" value="InterPro"/>
</dbReference>
<keyword evidence="2" id="KW-0808">Transferase</keyword>
<dbReference type="EMBL" id="FRCL01000004">
    <property type="protein sequence ID" value="SHM48292.1"/>
    <property type="molecule type" value="Genomic_DNA"/>
</dbReference>
<dbReference type="InterPro" id="IPR004839">
    <property type="entry name" value="Aminotransferase_I/II_large"/>
</dbReference>
<dbReference type="RefSeq" id="WP_073207682.1">
    <property type="nucleotide sequence ID" value="NZ_FRCL01000004.1"/>
</dbReference>
<dbReference type="GO" id="GO:0016740">
    <property type="term" value="F:transferase activity"/>
    <property type="evidence" value="ECO:0007669"/>
    <property type="project" value="UniProtKB-KW"/>
</dbReference>
<dbReference type="OrthoDB" id="846426at2"/>
<evidence type="ECO:0000313" key="4">
    <source>
        <dbReference type="EMBL" id="SHM48292.1"/>
    </source>
</evidence>
<evidence type="ECO:0000256" key="1">
    <source>
        <dbReference type="ARBA" id="ARBA00001933"/>
    </source>
</evidence>
<evidence type="ECO:0000256" key="2">
    <source>
        <dbReference type="ARBA" id="ARBA00022679"/>
    </source>
</evidence>